<dbReference type="InParanoid" id="T0QWP1"/>
<sequence>MLAGPKAEASPHSMLAEASKVLSTAPLHRRSFVVLALLVYLTITFAQLVSECFRRMGSLLSFAQPKELAILSIVLQSLSSLNVSSANLNGNTLTPDGSLNVNFGLTLGPDVGGEIGFFPLYIEALGQNAYSVFWGTTATLWSRLPDVASALGGVNFGGDWWDVQAATVASTSYISFTGVPANMTLLTASYSDLVALLRLNASGLLSEDNVRALLPKSAVPKVAEAGKIVFKSYSTDPQLLTYFNLVFPDASWLSGLGASDIAVSSSQTKCQLRQFPSLKKLRSPAAFNRFADQGCWVNASILPSAPYASYVVNATDMGEWVVECVTPEVTAMCSNMRWHARMYDRVASTMYFTKIALSGPRHLVISQSLLLRLVAGNTSESSIGVLSANVLSSPLVGDGTYSPGPLAVYLVDTDTLKTSVRWPYLALWVLCLLVCRSTYTGICTLLHFLLESPLAIFLDCIYALALFCNGPRLVSMLLTLQGLSVQSYLRAWILALMTMRPFTTLYLIAAKQIALLLIDRQLVLQHMTIVECSVLMLLGVILIQCSAPSVVDVGMHAGTTLDQVISFVYTTQVAFCGIAIAFLLFLCLAATFLIHKSRRSTVAPGSTHRARDLTSYDIYLADKWLSFGVTLLRRCSVRKMPCVMIDGASLWLEAFCNWNVNLLTNYAPCLSLGCVLYMDRTGRLFVSDWRYHVETTLVGDVLIGGTADHVRSVPVAPNVLFQRSSDPSLQKAFDNAKHHGIPHRAQG</sequence>
<keyword evidence="1" id="KW-0472">Membrane</keyword>
<feature type="transmembrane region" description="Helical" evidence="1">
    <location>
        <begin position="564"/>
        <end position="594"/>
    </location>
</feature>
<organism evidence="2 3">
    <name type="scientific">Saprolegnia diclina (strain VS20)</name>
    <dbReference type="NCBI Taxonomy" id="1156394"/>
    <lineage>
        <taxon>Eukaryota</taxon>
        <taxon>Sar</taxon>
        <taxon>Stramenopiles</taxon>
        <taxon>Oomycota</taxon>
        <taxon>Saprolegniomycetes</taxon>
        <taxon>Saprolegniales</taxon>
        <taxon>Saprolegniaceae</taxon>
        <taxon>Saprolegnia</taxon>
    </lineage>
</organism>
<feature type="transmembrane region" description="Helical" evidence="1">
    <location>
        <begin position="489"/>
        <end position="510"/>
    </location>
</feature>
<gene>
    <name evidence="2" type="ORF">SDRG_03299</name>
</gene>
<evidence type="ECO:0000313" key="2">
    <source>
        <dbReference type="EMBL" id="EQC39091.1"/>
    </source>
</evidence>
<dbReference type="EMBL" id="JH767139">
    <property type="protein sequence ID" value="EQC39091.1"/>
    <property type="molecule type" value="Genomic_DNA"/>
</dbReference>
<proteinExistence type="predicted"/>
<feature type="transmembrane region" description="Helical" evidence="1">
    <location>
        <begin position="522"/>
        <end position="544"/>
    </location>
</feature>
<dbReference type="GeneID" id="19944026"/>
<dbReference type="AlphaFoldDB" id="T0QWP1"/>
<dbReference type="RefSeq" id="XP_008607152.1">
    <property type="nucleotide sequence ID" value="XM_008608930.1"/>
</dbReference>
<name>T0QWP1_SAPDV</name>
<dbReference type="VEuPathDB" id="FungiDB:SDRG_03299"/>
<keyword evidence="1" id="KW-0812">Transmembrane</keyword>
<reference evidence="2 3" key="1">
    <citation type="submission" date="2012-04" db="EMBL/GenBank/DDBJ databases">
        <title>The Genome Sequence of Saprolegnia declina VS20.</title>
        <authorList>
            <consortium name="The Broad Institute Genome Sequencing Platform"/>
            <person name="Russ C."/>
            <person name="Nusbaum C."/>
            <person name="Tyler B."/>
            <person name="van West P."/>
            <person name="Dieguez-Uribeondo J."/>
            <person name="de Bruijn I."/>
            <person name="Tripathy S."/>
            <person name="Jiang R."/>
            <person name="Young S.K."/>
            <person name="Zeng Q."/>
            <person name="Gargeya S."/>
            <person name="Fitzgerald M."/>
            <person name="Haas B."/>
            <person name="Abouelleil A."/>
            <person name="Alvarado L."/>
            <person name="Arachchi H.M."/>
            <person name="Berlin A."/>
            <person name="Chapman S.B."/>
            <person name="Goldberg J."/>
            <person name="Griggs A."/>
            <person name="Gujja S."/>
            <person name="Hansen M."/>
            <person name="Howarth C."/>
            <person name="Imamovic A."/>
            <person name="Larimer J."/>
            <person name="McCowen C."/>
            <person name="Montmayeur A."/>
            <person name="Murphy C."/>
            <person name="Neiman D."/>
            <person name="Pearson M."/>
            <person name="Priest M."/>
            <person name="Roberts A."/>
            <person name="Saif S."/>
            <person name="Shea T."/>
            <person name="Sisk P."/>
            <person name="Sykes S."/>
            <person name="Wortman J."/>
            <person name="Nusbaum C."/>
            <person name="Birren B."/>
        </authorList>
    </citation>
    <scope>NUCLEOTIDE SEQUENCE [LARGE SCALE GENOMIC DNA]</scope>
    <source>
        <strain evidence="2 3">VS20</strain>
    </source>
</reference>
<dbReference type="Proteomes" id="UP000030762">
    <property type="component" value="Unassembled WGS sequence"/>
</dbReference>
<accession>T0QWP1</accession>
<protein>
    <submittedName>
        <fullName evidence="2">Uncharacterized protein</fullName>
    </submittedName>
</protein>
<evidence type="ECO:0000256" key="1">
    <source>
        <dbReference type="SAM" id="Phobius"/>
    </source>
</evidence>
<dbReference type="OrthoDB" id="161956at2759"/>
<keyword evidence="1" id="KW-1133">Transmembrane helix</keyword>
<feature type="transmembrane region" description="Helical" evidence="1">
    <location>
        <begin position="32"/>
        <end position="50"/>
    </location>
</feature>
<keyword evidence="3" id="KW-1185">Reference proteome</keyword>
<evidence type="ECO:0000313" key="3">
    <source>
        <dbReference type="Proteomes" id="UP000030762"/>
    </source>
</evidence>